<accession>A0ABU7G9B4</accession>
<comment type="caution">
    <text evidence="1">The sequence shown here is derived from an EMBL/GenBank/DDBJ whole genome shotgun (WGS) entry which is preliminary data.</text>
</comment>
<dbReference type="EMBL" id="JAYDYW010000011">
    <property type="protein sequence ID" value="MEE1675040.1"/>
    <property type="molecule type" value="Genomic_DNA"/>
</dbReference>
<reference evidence="1 2" key="2">
    <citation type="submission" date="2023-12" db="EMBL/GenBank/DDBJ databases">
        <authorList>
            <consortium name="Cladostephus spongiosus"/>
            <person name="Lorente B."/>
            <person name="Cabral C."/>
            <person name="Frias J."/>
            <person name="Faria J."/>
            <person name="Toubarro D."/>
        </authorList>
    </citation>
    <scope>NUCLEOTIDE SEQUENCE [LARGE SCALE GENOMIC DNA]</scope>
    <source>
        <strain evidence="1 2">ZMCS4</strain>
    </source>
</reference>
<evidence type="ECO:0000313" key="2">
    <source>
        <dbReference type="Proteomes" id="UP001310248"/>
    </source>
</evidence>
<gene>
    <name evidence="1" type="ORF">SNR37_000362</name>
</gene>
<keyword evidence="2" id="KW-1185">Reference proteome</keyword>
<dbReference type="PIRSF" id="PIRSF028538">
    <property type="entry name" value="DUF1820"/>
    <property type="match status" value="1"/>
</dbReference>
<reference evidence="2" key="1">
    <citation type="submission" date="2023-07" db="EMBL/GenBank/DDBJ databases">
        <title>Draft genome sequence of Agarivorans aestuarii strain ZMCS4, a CAZymes producing bacteria isolated from the marine brown algae Clodostephus spongiosus.</title>
        <authorList>
            <person name="Lorente B."/>
            <person name="Cabral C."/>
            <person name="Frias J."/>
            <person name="Faria J."/>
            <person name="Toubarro D."/>
        </authorList>
    </citation>
    <scope>NUCLEOTIDE SEQUENCE [LARGE SCALE GENOMIC DNA]</scope>
    <source>
        <strain evidence="2">ZMCS4</strain>
    </source>
</reference>
<protein>
    <submittedName>
        <fullName evidence="1">DUF1820 family protein</fullName>
    </submittedName>
</protein>
<dbReference type="Pfam" id="PF08850">
    <property type="entry name" value="DUF1820"/>
    <property type="match status" value="1"/>
</dbReference>
<organism evidence="1 2">
    <name type="scientific">Agarivorans aestuarii</name>
    <dbReference type="NCBI Taxonomy" id="1563703"/>
    <lineage>
        <taxon>Bacteria</taxon>
        <taxon>Pseudomonadati</taxon>
        <taxon>Pseudomonadota</taxon>
        <taxon>Gammaproteobacteria</taxon>
        <taxon>Alteromonadales</taxon>
        <taxon>Alteromonadaceae</taxon>
        <taxon>Agarivorans</taxon>
    </lineage>
</organism>
<dbReference type="Proteomes" id="UP001310248">
    <property type="component" value="Unassembled WGS sequence"/>
</dbReference>
<name>A0ABU7G9B4_9ALTE</name>
<proteinExistence type="predicted"/>
<dbReference type="RefSeq" id="WP_329776036.1">
    <property type="nucleotide sequence ID" value="NZ_JAYDYW010000011.1"/>
</dbReference>
<dbReference type="InterPro" id="IPR014949">
    <property type="entry name" value="DUF1820"/>
</dbReference>
<evidence type="ECO:0000313" key="1">
    <source>
        <dbReference type="EMBL" id="MEE1675040.1"/>
    </source>
</evidence>
<sequence length="103" mass="11707">MSHLYRVNFICNGKTYELYAKHVNQASLFGFIEVGDFVFDARAQLVVDPSEEKLKTEFSGVNRTMVPMHNILRIDEVDKLGTSKIHETCNVTPFPSAIYTPKP</sequence>